<dbReference type="HOGENOM" id="CLU_147392_0_0_11"/>
<proteinExistence type="predicted"/>
<dbReference type="OrthoDB" id="582586at2"/>
<comment type="caution">
    <text evidence="2">The sequence shown here is derived from an EMBL/GenBank/DDBJ whole genome shotgun (WGS) entry which is preliminary data.</text>
</comment>
<organism evidence="2 3">
    <name type="scientific">Brachybacterium phenoliresistens</name>
    <dbReference type="NCBI Taxonomy" id="396014"/>
    <lineage>
        <taxon>Bacteria</taxon>
        <taxon>Bacillati</taxon>
        <taxon>Actinomycetota</taxon>
        <taxon>Actinomycetes</taxon>
        <taxon>Micrococcales</taxon>
        <taxon>Dermabacteraceae</taxon>
        <taxon>Brachybacterium</taxon>
    </lineage>
</organism>
<dbReference type="STRING" id="396014.BF93_00315"/>
<evidence type="ECO:0000313" key="2">
    <source>
        <dbReference type="EMBL" id="EWS83046.1"/>
    </source>
</evidence>
<keyword evidence="3" id="KW-1185">Reference proteome</keyword>
<name>Z9JZ16_9MICO</name>
<accession>Z9JZ16</accession>
<dbReference type="InterPro" id="IPR032710">
    <property type="entry name" value="NTF2-like_dom_sf"/>
</dbReference>
<gene>
    <name evidence="2" type="ORF">BF93_00315</name>
</gene>
<dbReference type="PATRIC" id="fig|396014.3.peg.60"/>
<dbReference type="RefSeq" id="WP_038369976.1">
    <property type="nucleotide sequence ID" value="NZ_BAAAOW010000001.1"/>
</dbReference>
<feature type="domain" description="DUF4440" evidence="1">
    <location>
        <begin position="10"/>
        <end position="111"/>
    </location>
</feature>
<dbReference type="EMBL" id="JDYK01000001">
    <property type="protein sequence ID" value="EWS83046.1"/>
    <property type="molecule type" value="Genomic_DNA"/>
</dbReference>
<dbReference type="SUPFAM" id="SSF54427">
    <property type="entry name" value="NTF2-like"/>
    <property type="match status" value="1"/>
</dbReference>
<evidence type="ECO:0000259" key="1">
    <source>
        <dbReference type="Pfam" id="PF14534"/>
    </source>
</evidence>
<dbReference type="Gene3D" id="3.10.450.50">
    <property type="match status" value="1"/>
</dbReference>
<sequence>MSTLTLDEVLPLERAGWDALCASRGGAFYGGMMTDDAVFVLVDGSALTRDEVVASLDGAPAWDGYEISGARLVQVGQDAAAIVYRARAVRDDLPAPFEALMSSIYTVRDGRPRLALYQQTALPR</sequence>
<dbReference type="Proteomes" id="UP000023067">
    <property type="component" value="Unassembled WGS sequence"/>
</dbReference>
<protein>
    <recommendedName>
        <fullName evidence="1">DUF4440 domain-containing protein</fullName>
    </recommendedName>
</protein>
<reference evidence="2 3" key="1">
    <citation type="submission" date="2014-02" db="EMBL/GenBank/DDBJ databases">
        <title>Genome sequence of Brachybacterium phenoliresistens strain W13A50.</title>
        <authorList>
            <person name="Wang X."/>
        </authorList>
    </citation>
    <scope>NUCLEOTIDE SEQUENCE [LARGE SCALE GENOMIC DNA]</scope>
    <source>
        <strain evidence="2 3">W13A50</strain>
    </source>
</reference>
<dbReference type="eggNOG" id="ENOG50331T0">
    <property type="taxonomic scope" value="Bacteria"/>
</dbReference>
<dbReference type="Pfam" id="PF14534">
    <property type="entry name" value="DUF4440"/>
    <property type="match status" value="1"/>
</dbReference>
<dbReference type="InterPro" id="IPR027843">
    <property type="entry name" value="DUF4440"/>
</dbReference>
<evidence type="ECO:0000313" key="3">
    <source>
        <dbReference type="Proteomes" id="UP000023067"/>
    </source>
</evidence>
<dbReference type="AlphaFoldDB" id="Z9JZ16"/>